<feature type="domain" description="YhcG PDDEXK nuclease" evidence="1">
    <location>
        <begin position="17"/>
        <end position="170"/>
    </location>
</feature>
<reference evidence="2" key="1">
    <citation type="journal article" date="2014" name="Front. Microbiol.">
        <title>High frequency of phylogenetically diverse reductive dehalogenase-homologous genes in deep subseafloor sedimentary metagenomes.</title>
        <authorList>
            <person name="Kawai M."/>
            <person name="Futagami T."/>
            <person name="Toyoda A."/>
            <person name="Takaki Y."/>
            <person name="Nishi S."/>
            <person name="Hori S."/>
            <person name="Arai W."/>
            <person name="Tsubouchi T."/>
            <person name="Morono Y."/>
            <person name="Uchiyama I."/>
            <person name="Ito T."/>
            <person name="Fujiyama A."/>
            <person name="Inagaki F."/>
            <person name="Takami H."/>
        </authorList>
    </citation>
    <scope>NUCLEOTIDE SEQUENCE</scope>
    <source>
        <strain evidence="2">Expedition CK06-06</strain>
    </source>
</reference>
<dbReference type="Pfam" id="PF06250">
    <property type="entry name" value="YhcG_C"/>
    <property type="match status" value="1"/>
</dbReference>
<dbReference type="PANTHER" id="PTHR30547">
    <property type="entry name" value="UNCHARACTERIZED PROTEIN YHCG-RELATED"/>
    <property type="match status" value="1"/>
</dbReference>
<gene>
    <name evidence="2" type="ORF">S03H2_28387</name>
</gene>
<accession>X1GGH0</accession>
<dbReference type="Gene3D" id="3.40.1350.10">
    <property type="match status" value="1"/>
</dbReference>
<dbReference type="InterPro" id="IPR011856">
    <property type="entry name" value="tRNA_endonuc-like_dom_sf"/>
</dbReference>
<dbReference type="InterPro" id="IPR009362">
    <property type="entry name" value="YhcG_C"/>
</dbReference>
<dbReference type="InterPro" id="IPR053148">
    <property type="entry name" value="PD-DEXK-like_domain"/>
</dbReference>
<protein>
    <recommendedName>
        <fullName evidence="1">YhcG PDDEXK nuclease domain-containing protein</fullName>
    </recommendedName>
</protein>
<name>X1GGH0_9ZZZZ</name>
<dbReference type="PANTHER" id="PTHR30547:SF5">
    <property type="entry name" value="NUCLEASE YHCG-RELATED"/>
    <property type="match status" value="1"/>
</dbReference>
<proteinExistence type="predicted"/>
<evidence type="ECO:0000259" key="1">
    <source>
        <dbReference type="Pfam" id="PF06250"/>
    </source>
</evidence>
<evidence type="ECO:0000313" key="2">
    <source>
        <dbReference type="EMBL" id="GAH56312.1"/>
    </source>
</evidence>
<dbReference type="AlphaFoldDB" id="X1GGH0"/>
<sequence length="193" mass="22762">KVMELAKRGQIIEKPEDVIKDPYVLEFLGLPEKSYYTELQLEQKLIDHLQEFILELGKGFAFVARQKRITIDNEHYYIDLVFYHRILRCLVLFDLKVGKLSHSDVGQMNFYLNYIKDREMFEGESFPVGIILCTESNRSRVFVEYALGGLSNRVFVSKYKLYLPTKKELEIEVKKETARIKLTLPKKKENSRD</sequence>
<organism evidence="2">
    <name type="scientific">marine sediment metagenome</name>
    <dbReference type="NCBI Taxonomy" id="412755"/>
    <lineage>
        <taxon>unclassified sequences</taxon>
        <taxon>metagenomes</taxon>
        <taxon>ecological metagenomes</taxon>
    </lineage>
</organism>
<dbReference type="GO" id="GO:0003676">
    <property type="term" value="F:nucleic acid binding"/>
    <property type="evidence" value="ECO:0007669"/>
    <property type="project" value="InterPro"/>
</dbReference>
<comment type="caution">
    <text evidence="2">The sequence shown here is derived from an EMBL/GenBank/DDBJ whole genome shotgun (WGS) entry which is preliminary data.</text>
</comment>
<feature type="non-terminal residue" evidence="2">
    <location>
        <position position="1"/>
    </location>
</feature>
<dbReference type="EMBL" id="BARU01017097">
    <property type="protein sequence ID" value="GAH56312.1"/>
    <property type="molecule type" value="Genomic_DNA"/>
</dbReference>